<keyword evidence="3" id="KW-1185">Reference proteome</keyword>
<protein>
    <recommendedName>
        <fullName evidence="1">GST C-terminal domain-containing protein</fullName>
    </recommendedName>
</protein>
<dbReference type="InterPro" id="IPR036282">
    <property type="entry name" value="Glutathione-S-Trfase_C_sf"/>
</dbReference>
<gene>
    <name evidence="2" type="ORF">JYU34_015702</name>
</gene>
<evidence type="ECO:0000259" key="1">
    <source>
        <dbReference type="PROSITE" id="PS50405"/>
    </source>
</evidence>
<dbReference type="InterPro" id="IPR004046">
    <property type="entry name" value="GST_C"/>
</dbReference>
<dbReference type="Proteomes" id="UP000823941">
    <property type="component" value="Chromosome 21"/>
</dbReference>
<dbReference type="SUPFAM" id="SSF47616">
    <property type="entry name" value="GST C-terminal domain-like"/>
    <property type="match status" value="1"/>
</dbReference>
<proteinExistence type="predicted"/>
<dbReference type="PANTHER" id="PTHR43969">
    <property type="entry name" value="GLUTATHIONE S TRANSFERASE D10, ISOFORM A-RELATED"/>
    <property type="match status" value="1"/>
</dbReference>
<dbReference type="EMBL" id="JAHIBW010000021">
    <property type="protein sequence ID" value="KAG7300153.1"/>
    <property type="molecule type" value="Genomic_DNA"/>
</dbReference>
<evidence type="ECO:0000313" key="2">
    <source>
        <dbReference type="EMBL" id="KAG7300153.1"/>
    </source>
</evidence>
<reference evidence="2 3" key="1">
    <citation type="submission" date="2021-06" db="EMBL/GenBank/DDBJ databases">
        <title>A haploid diamondback moth (Plutella xylostella L.) genome assembly resolves 31 chromosomes and identifies a diamide resistance mutation.</title>
        <authorList>
            <person name="Ward C.M."/>
            <person name="Perry K.D."/>
            <person name="Baker G."/>
            <person name="Powis K."/>
            <person name="Heckel D.G."/>
            <person name="Baxter S.W."/>
        </authorList>
    </citation>
    <scope>NUCLEOTIDE SEQUENCE [LARGE SCALE GENOMIC DNA]</scope>
    <source>
        <strain evidence="2 3">LV</strain>
        <tissue evidence="2">Single pupa</tissue>
    </source>
</reference>
<dbReference type="CDD" id="cd03177">
    <property type="entry name" value="GST_C_Delta_Epsilon"/>
    <property type="match status" value="1"/>
</dbReference>
<dbReference type="PANTHER" id="PTHR43969:SF4">
    <property type="entry name" value="FI01423P-RELATED"/>
    <property type="match status" value="1"/>
</dbReference>
<organism evidence="2 3">
    <name type="scientific">Plutella xylostella</name>
    <name type="common">Diamondback moth</name>
    <name type="synonym">Plutella maculipennis</name>
    <dbReference type="NCBI Taxonomy" id="51655"/>
    <lineage>
        <taxon>Eukaryota</taxon>
        <taxon>Metazoa</taxon>
        <taxon>Ecdysozoa</taxon>
        <taxon>Arthropoda</taxon>
        <taxon>Hexapoda</taxon>
        <taxon>Insecta</taxon>
        <taxon>Pterygota</taxon>
        <taxon>Neoptera</taxon>
        <taxon>Endopterygota</taxon>
        <taxon>Lepidoptera</taxon>
        <taxon>Glossata</taxon>
        <taxon>Ditrysia</taxon>
        <taxon>Yponomeutoidea</taxon>
        <taxon>Plutellidae</taxon>
        <taxon>Plutella</taxon>
    </lineage>
</organism>
<dbReference type="Pfam" id="PF00043">
    <property type="entry name" value="GST_C"/>
    <property type="match status" value="1"/>
</dbReference>
<accession>A0ABQ7Q5J7</accession>
<evidence type="ECO:0000313" key="3">
    <source>
        <dbReference type="Proteomes" id="UP000823941"/>
    </source>
</evidence>
<name>A0ABQ7Q5J7_PLUXY</name>
<comment type="caution">
    <text evidence="2">The sequence shown here is derived from an EMBL/GenBank/DDBJ whole genome shotgun (WGS) entry which is preliminary data.</text>
</comment>
<sequence length="114" mass="12730">MAPTFLGKLSQPSGSMVNNIEDAYRTLEAYLSQSKYLAGPEMTIADISAVATVCGLDGLHPIDKKRYPNTRQWLINMSSKPFYRKCNAQGNEMLISLLKSSMENNKLKDKKAKL</sequence>
<dbReference type="InterPro" id="IPR010987">
    <property type="entry name" value="Glutathione-S-Trfase_C-like"/>
</dbReference>
<dbReference type="PROSITE" id="PS50405">
    <property type="entry name" value="GST_CTER"/>
    <property type="match status" value="1"/>
</dbReference>
<feature type="domain" description="GST C-terminal" evidence="1">
    <location>
        <begin position="1"/>
        <end position="114"/>
    </location>
</feature>
<dbReference type="Gene3D" id="1.20.1050.10">
    <property type="match status" value="1"/>
</dbReference>